<sequence>MPTPATVLAGEEITPRTPGKTNRKAKQNCESSFSCCLPAVLAAMGTRGAKIDEDLHSRQLTVYGREAMRWLFASNVLVSGLNGLRAEIGIPVLTSVFFFWYANGQILLNDGLLVSSVKRPDITSNKT</sequence>
<accession>A0A8J5VLX3</accession>
<comment type="caution">
    <text evidence="2">The sequence shown here is derived from an EMBL/GenBank/DDBJ whole genome shotgun (WGS) entry which is preliminary data.</text>
</comment>
<evidence type="ECO:0000313" key="3">
    <source>
        <dbReference type="Proteomes" id="UP000729402"/>
    </source>
</evidence>
<reference evidence="2" key="2">
    <citation type="submission" date="2021-02" db="EMBL/GenBank/DDBJ databases">
        <authorList>
            <person name="Kimball J.A."/>
            <person name="Haas M.W."/>
            <person name="Macchietto M."/>
            <person name="Kono T."/>
            <person name="Duquette J."/>
            <person name="Shao M."/>
        </authorList>
    </citation>
    <scope>NUCLEOTIDE SEQUENCE</scope>
    <source>
        <tissue evidence="2">Fresh leaf tissue</tissue>
    </source>
</reference>
<name>A0A8J5VLX3_ZIZPA</name>
<dbReference type="EMBL" id="JAAALK010000288">
    <property type="protein sequence ID" value="KAG8052683.1"/>
    <property type="molecule type" value="Genomic_DNA"/>
</dbReference>
<feature type="region of interest" description="Disordered" evidence="1">
    <location>
        <begin position="1"/>
        <end position="25"/>
    </location>
</feature>
<reference evidence="2" key="1">
    <citation type="journal article" date="2021" name="bioRxiv">
        <title>Whole Genome Assembly and Annotation of Northern Wild Rice, Zizania palustris L., Supports a Whole Genome Duplication in the Zizania Genus.</title>
        <authorList>
            <person name="Haas M."/>
            <person name="Kono T."/>
            <person name="Macchietto M."/>
            <person name="Millas R."/>
            <person name="McGilp L."/>
            <person name="Shao M."/>
            <person name="Duquette J."/>
            <person name="Hirsch C.N."/>
            <person name="Kimball J."/>
        </authorList>
    </citation>
    <scope>NUCLEOTIDE SEQUENCE</scope>
    <source>
        <tissue evidence="2">Fresh leaf tissue</tissue>
    </source>
</reference>
<protein>
    <submittedName>
        <fullName evidence="2">Uncharacterized protein</fullName>
    </submittedName>
</protein>
<gene>
    <name evidence="2" type="ORF">GUJ93_ZPchr0001g31758</name>
</gene>
<dbReference type="Proteomes" id="UP000729402">
    <property type="component" value="Unassembled WGS sequence"/>
</dbReference>
<dbReference type="AlphaFoldDB" id="A0A8J5VLX3"/>
<organism evidence="2 3">
    <name type="scientific">Zizania palustris</name>
    <name type="common">Northern wild rice</name>
    <dbReference type="NCBI Taxonomy" id="103762"/>
    <lineage>
        <taxon>Eukaryota</taxon>
        <taxon>Viridiplantae</taxon>
        <taxon>Streptophyta</taxon>
        <taxon>Embryophyta</taxon>
        <taxon>Tracheophyta</taxon>
        <taxon>Spermatophyta</taxon>
        <taxon>Magnoliopsida</taxon>
        <taxon>Liliopsida</taxon>
        <taxon>Poales</taxon>
        <taxon>Poaceae</taxon>
        <taxon>BOP clade</taxon>
        <taxon>Oryzoideae</taxon>
        <taxon>Oryzeae</taxon>
        <taxon>Zizaniinae</taxon>
        <taxon>Zizania</taxon>
    </lineage>
</organism>
<dbReference type="OrthoDB" id="10252231at2759"/>
<keyword evidence="3" id="KW-1185">Reference proteome</keyword>
<proteinExistence type="predicted"/>
<evidence type="ECO:0000256" key="1">
    <source>
        <dbReference type="SAM" id="MobiDB-lite"/>
    </source>
</evidence>
<evidence type="ECO:0000313" key="2">
    <source>
        <dbReference type="EMBL" id="KAG8052683.1"/>
    </source>
</evidence>